<sequence>MNVEKAKSSFLEAKQDLSPRTLEQYTQALDYLERECPKMPKKPDPLREALNKVQNNWVRDAYWRVWKSFFHWCWWEYDIPNPMDRVQRPQLDEIEPRFLEPEELAMVEAAADNLQDKAIVSLALDSGVRASEFGRLCIADVSTDTIRVWGKGRKRVRVPISPEVRHLLQLIDHDGHSPQALLFS</sequence>
<comment type="caution">
    <text evidence="3">The sequence shown here is derived from an EMBL/GenBank/DDBJ whole genome shotgun (WGS) entry which is preliminary data.</text>
</comment>
<dbReference type="GO" id="GO:0003677">
    <property type="term" value="F:DNA binding"/>
    <property type="evidence" value="ECO:0007669"/>
    <property type="project" value="InterPro"/>
</dbReference>
<feature type="non-terminal residue" evidence="3">
    <location>
        <position position="184"/>
    </location>
</feature>
<keyword evidence="1" id="KW-0233">DNA recombination</keyword>
<evidence type="ECO:0000259" key="2">
    <source>
        <dbReference type="PROSITE" id="PS51898"/>
    </source>
</evidence>
<accession>X1K9P1</accession>
<dbReference type="GO" id="GO:0015074">
    <property type="term" value="P:DNA integration"/>
    <property type="evidence" value="ECO:0007669"/>
    <property type="project" value="InterPro"/>
</dbReference>
<dbReference type="InterPro" id="IPR013762">
    <property type="entry name" value="Integrase-like_cat_sf"/>
</dbReference>
<proteinExistence type="predicted"/>
<dbReference type="Gene3D" id="1.10.443.10">
    <property type="entry name" value="Intergrase catalytic core"/>
    <property type="match status" value="1"/>
</dbReference>
<dbReference type="GO" id="GO:0006310">
    <property type="term" value="P:DNA recombination"/>
    <property type="evidence" value="ECO:0007669"/>
    <property type="project" value="UniProtKB-KW"/>
</dbReference>
<dbReference type="InterPro" id="IPR011010">
    <property type="entry name" value="DNA_brk_join_enz"/>
</dbReference>
<evidence type="ECO:0000256" key="1">
    <source>
        <dbReference type="ARBA" id="ARBA00023172"/>
    </source>
</evidence>
<dbReference type="Pfam" id="PF00589">
    <property type="entry name" value="Phage_integrase"/>
    <property type="match status" value="1"/>
</dbReference>
<dbReference type="SUPFAM" id="SSF56349">
    <property type="entry name" value="DNA breaking-rejoining enzymes"/>
    <property type="match status" value="1"/>
</dbReference>
<evidence type="ECO:0000313" key="3">
    <source>
        <dbReference type="EMBL" id="GAH78778.1"/>
    </source>
</evidence>
<gene>
    <name evidence="3" type="ORF">S03H2_64459</name>
</gene>
<dbReference type="AlphaFoldDB" id="X1K9P1"/>
<protein>
    <recommendedName>
        <fullName evidence="2">Tyr recombinase domain-containing protein</fullName>
    </recommendedName>
</protein>
<name>X1K9P1_9ZZZZ</name>
<dbReference type="EMBL" id="BARU01041873">
    <property type="protein sequence ID" value="GAH78778.1"/>
    <property type="molecule type" value="Genomic_DNA"/>
</dbReference>
<dbReference type="InterPro" id="IPR002104">
    <property type="entry name" value="Integrase_catalytic"/>
</dbReference>
<reference evidence="3" key="1">
    <citation type="journal article" date="2014" name="Front. Microbiol.">
        <title>High frequency of phylogenetically diverse reductive dehalogenase-homologous genes in deep subseafloor sedimentary metagenomes.</title>
        <authorList>
            <person name="Kawai M."/>
            <person name="Futagami T."/>
            <person name="Toyoda A."/>
            <person name="Takaki Y."/>
            <person name="Nishi S."/>
            <person name="Hori S."/>
            <person name="Arai W."/>
            <person name="Tsubouchi T."/>
            <person name="Morono Y."/>
            <person name="Uchiyama I."/>
            <person name="Ito T."/>
            <person name="Fujiyama A."/>
            <person name="Inagaki F."/>
            <person name="Takami H."/>
        </authorList>
    </citation>
    <scope>NUCLEOTIDE SEQUENCE</scope>
    <source>
        <strain evidence="3">Expedition CK06-06</strain>
    </source>
</reference>
<dbReference type="PROSITE" id="PS51898">
    <property type="entry name" value="TYR_RECOMBINASE"/>
    <property type="match status" value="1"/>
</dbReference>
<organism evidence="3">
    <name type="scientific">marine sediment metagenome</name>
    <dbReference type="NCBI Taxonomy" id="412755"/>
    <lineage>
        <taxon>unclassified sequences</taxon>
        <taxon>metagenomes</taxon>
        <taxon>ecological metagenomes</taxon>
    </lineage>
</organism>
<feature type="domain" description="Tyr recombinase" evidence="2">
    <location>
        <begin position="94"/>
        <end position="184"/>
    </location>
</feature>